<feature type="compositionally biased region" description="Basic residues" evidence="1">
    <location>
        <begin position="85"/>
        <end position="94"/>
    </location>
</feature>
<protein>
    <submittedName>
        <fullName evidence="3">Translation initiation factor IF-2-like</fullName>
    </submittedName>
</protein>
<accession>A0ABM2Y8M5</accession>
<evidence type="ECO:0000256" key="1">
    <source>
        <dbReference type="SAM" id="MobiDB-lite"/>
    </source>
</evidence>
<dbReference type="Proteomes" id="UP000886700">
    <property type="component" value="Unplaced"/>
</dbReference>
<evidence type="ECO:0000313" key="2">
    <source>
        <dbReference type="Proteomes" id="UP000886700"/>
    </source>
</evidence>
<proteinExistence type="predicted"/>
<gene>
    <name evidence="3" type="primary">LOC110340214</name>
</gene>
<dbReference type="RefSeq" id="XP_040611167.1">
    <property type="nucleotide sequence ID" value="XM_040755233.1"/>
</dbReference>
<dbReference type="GeneID" id="110340214"/>
<feature type="region of interest" description="Disordered" evidence="1">
    <location>
        <begin position="118"/>
        <end position="143"/>
    </location>
</feature>
<reference evidence="3" key="1">
    <citation type="submission" date="2025-08" db="UniProtKB">
        <authorList>
            <consortium name="RefSeq"/>
        </authorList>
    </citation>
    <scope>IDENTIFICATION</scope>
    <source>
        <tissue evidence="3">Liver</tissue>
    </source>
</reference>
<name>A0ABM2Y8M5_MESAU</name>
<organism evidence="2 3">
    <name type="scientific">Mesocricetus auratus</name>
    <name type="common">Golden hamster</name>
    <dbReference type="NCBI Taxonomy" id="10036"/>
    <lineage>
        <taxon>Eukaryota</taxon>
        <taxon>Metazoa</taxon>
        <taxon>Chordata</taxon>
        <taxon>Craniata</taxon>
        <taxon>Vertebrata</taxon>
        <taxon>Euteleostomi</taxon>
        <taxon>Mammalia</taxon>
        <taxon>Eutheria</taxon>
        <taxon>Euarchontoglires</taxon>
        <taxon>Glires</taxon>
        <taxon>Rodentia</taxon>
        <taxon>Myomorpha</taxon>
        <taxon>Muroidea</taxon>
        <taxon>Cricetidae</taxon>
        <taxon>Cricetinae</taxon>
        <taxon>Mesocricetus</taxon>
    </lineage>
</organism>
<sequence length="205" mass="21261">MAERRHRAASAPGLGAAEREDSGGPYTACTRETRPGHSGGSRLAAGERGAVTVGGLDPPSPPRPPSAGRAQPPASPSGGGERARRASVNRRRQWARALPAAPAPHRIPGARVAFPQAAEAAPARPRFHPGSGALLSGRGGGGEGRALPAAAAGGLLREPEGTRITKEKGFLWCSPGITFNIRPGCPLHCGMSMDIYQFMVLRQLY</sequence>
<feature type="compositionally biased region" description="Low complexity" evidence="1">
    <location>
        <begin position="118"/>
        <end position="136"/>
    </location>
</feature>
<evidence type="ECO:0000313" key="3">
    <source>
        <dbReference type="RefSeq" id="XP_040611167.1"/>
    </source>
</evidence>
<feature type="region of interest" description="Disordered" evidence="1">
    <location>
        <begin position="1"/>
        <end position="102"/>
    </location>
</feature>
<keyword evidence="2" id="KW-1185">Reference proteome</keyword>